<evidence type="ECO:0000256" key="2">
    <source>
        <dbReference type="SAM" id="Phobius"/>
    </source>
</evidence>
<protein>
    <recommendedName>
        <fullName evidence="5">Permease</fullName>
    </recommendedName>
</protein>
<gene>
    <name evidence="3" type="ordered locus">Desdi_1179</name>
</gene>
<organism evidence="3 4">
    <name type="scientific">Desulfitobacterium dichloroeliminans (strain LMG P-21439 / DCA1)</name>
    <dbReference type="NCBI Taxonomy" id="871963"/>
    <lineage>
        <taxon>Bacteria</taxon>
        <taxon>Bacillati</taxon>
        <taxon>Bacillota</taxon>
        <taxon>Clostridia</taxon>
        <taxon>Eubacteriales</taxon>
        <taxon>Desulfitobacteriaceae</taxon>
        <taxon>Desulfitobacterium</taxon>
    </lineage>
</organism>
<reference evidence="4" key="1">
    <citation type="submission" date="2012-02" db="EMBL/GenBank/DDBJ databases">
        <title>Complete sequence of Desulfitobacterium dichloroeliminans LMG P-21439.</title>
        <authorList>
            <person name="Lucas S."/>
            <person name="Han J."/>
            <person name="Lapidus A."/>
            <person name="Cheng J.-F."/>
            <person name="Goodwin L."/>
            <person name="Pitluck S."/>
            <person name="Peters L."/>
            <person name="Ovchinnikova G."/>
            <person name="Teshima H."/>
            <person name="Detter J.C."/>
            <person name="Han C."/>
            <person name="Tapia R."/>
            <person name="Land M."/>
            <person name="Hauser L."/>
            <person name="Kyrpides N."/>
            <person name="Ivanova N."/>
            <person name="Pagani I."/>
            <person name="Kruse T."/>
            <person name="de Vos W.M."/>
            <person name="Boon N."/>
            <person name="Smidt H."/>
            <person name="Woyke T."/>
        </authorList>
    </citation>
    <scope>NUCLEOTIDE SEQUENCE [LARGE SCALE GENOMIC DNA]</scope>
    <source>
        <strain evidence="4">LMG P-21439 / DCA1</strain>
    </source>
</reference>
<evidence type="ECO:0000313" key="3">
    <source>
        <dbReference type="EMBL" id="AGA68692.1"/>
    </source>
</evidence>
<dbReference type="PANTHER" id="PTHR36838">
    <property type="entry name" value="AUXIN EFFLUX CARRIER FAMILY PROTEIN"/>
    <property type="match status" value="1"/>
</dbReference>
<keyword evidence="2" id="KW-0812">Transmembrane</keyword>
<evidence type="ECO:0000256" key="1">
    <source>
        <dbReference type="ARBA" id="ARBA00022448"/>
    </source>
</evidence>
<keyword evidence="2" id="KW-0472">Membrane</keyword>
<keyword evidence="1" id="KW-0813">Transport</keyword>
<dbReference type="STRING" id="871963.Desdi_1179"/>
<dbReference type="Proteomes" id="UP000010797">
    <property type="component" value="Chromosome"/>
</dbReference>
<dbReference type="HOGENOM" id="CLU_1465969_0_0_9"/>
<name>L0F681_DESDL</name>
<feature type="transmembrane region" description="Helical" evidence="2">
    <location>
        <begin position="64"/>
        <end position="84"/>
    </location>
</feature>
<proteinExistence type="predicted"/>
<dbReference type="EMBL" id="CP003344">
    <property type="protein sequence ID" value="AGA68692.1"/>
    <property type="molecule type" value="Genomic_DNA"/>
</dbReference>
<keyword evidence="2" id="KW-1133">Transmembrane helix</keyword>
<feature type="transmembrane region" description="Helical" evidence="2">
    <location>
        <begin position="123"/>
        <end position="142"/>
    </location>
</feature>
<accession>L0F681</accession>
<sequence>MKKETLYDYLCTCDFFLSGYLFKRYFSYSEDQAGQVLSRIVLYITLPATIFYSASGTKAVSQSFLFPFVAILIQLAMYGIFRSLAPRFKLEKDTECIFVSTPLNSNIMLFLSLFFYLSYGDPGLTRLILYDIGNSFTIFMIMQPLYRFANQGKNNFLAGIKMVFRSVPIWAFFLGITFSYFGLV</sequence>
<feature type="transmembrane region" description="Helical" evidence="2">
    <location>
        <begin position="34"/>
        <end position="52"/>
    </location>
</feature>
<dbReference type="OrthoDB" id="3238334at2"/>
<feature type="transmembrane region" description="Helical" evidence="2">
    <location>
        <begin position="96"/>
        <end position="117"/>
    </location>
</feature>
<feature type="transmembrane region" description="Helical" evidence="2">
    <location>
        <begin position="163"/>
        <end position="183"/>
    </location>
</feature>
<dbReference type="RefSeq" id="WP_015261688.1">
    <property type="nucleotide sequence ID" value="NC_019903.1"/>
</dbReference>
<dbReference type="KEGG" id="ddl:Desdi_1179"/>
<dbReference type="AlphaFoldDB" id="L0F681"/>
<dbReference type="eggNOG" id="COG0679">
    <property type="taxonomic scope" value="Bacteria"/>
</dbReference>
<keyword evidence="4" id="KW-1185">Reference proteome</keyword>
<evidence type="ECO:0000313" key="4">
    <source>
        <dbReference type="Proteomes" id="UP000010797"/>
    </source>
</evidence>
<dbReference type="PANTHER" id="PTHR36838:SF3">
    <property type="entry name" value="TRANSPORTER AUXIN EFFLUX CARRIER EC FAMILY"/>
    <property type="match status" value="1"/>
</dbReference>
<evidence type="ECO:0008006" key="5">
    <source>
        <dbReference type="Google" id="ProtNLM"/>
    </source>
</evidence>